<evidence type="ECO:0000256" key="1">
    <source>
        <dbReference type="ARBA" id="ARBA00001917"/>
    </source>
</evidence>
<dbReference type="PRINTS" id="PR00368">
    <property type="entry name" value="FADPNR"/>
</dbReference>
<organism evidence="12">
    <name type="scientific">marine metagenome</name>
    <dbReference type="NCBI Taxonomy" id="408172"/>
    <lineage>
        <taxon>unclassified sequences</taxon>
        <taxon>metagenomes</taxon>
        <taxon>ecological metagenomes</taxon>
    </lineage>
</organism>
<dbReference type="EMBL" id="UINC01076607">
    <property type="protein sequence ID" value="SVC15930.1"/>
    <property type="molecule type" value="Genomic_DNA"/>
</dbReference>
<dbReference type="Pfam" id="PF07992">
    <property type="entry name" value="Pyr_redox_2"/>
    <property type="match status" value="1"/>
</dbReference>
<dbReference type="SUPFAM" id="SSF51971">
    <property type="entry name" value="Nucleotide-binding domain"/>
    <property type="match status" value="1"/>
</dbReference>
<comment type="similarity">
    <text evidence="3">In the N-terminal section; belongs to the NADH:flavin oxidoreductase/NADH oxidase family.</text>
</comment>
<feature type="domain" description="NADH:flavin oxidoreductase/NADH oxidase N-terminal" evidence="10">
    <location>
        <begin position="4"/>
        <end position="170"/>
    </location>
</feature>
<keyword evidence="6" id="KW-0479">Metal-binding</keyword>
<dbReference type="InterPro" id="IPR023753">
    <property type="entry name" value="FAD/NAD-binding_dom"/>
</dbReference>
<dbReference type="PANTHER" id="PTHR42917:SF2">
    <property type="entry name" value="2,4-DIENOYL-COA REDUCTASE [(2E)-ENOYL-COA-PRODUCING]"/>
    <property type="match status" value="1"/>
</dbReference>
<keyword evidence="8" id="KW-0408">Iron</keyword>
<comment type="cofactor">
    <cofactor evidence="2">
        <name>[4Fe-4S] cluster</name>
        <dbReference type="ChEBI" id="CHEBI:49883"/>
    </cofactor>
</comment>
<keyword evidence="5" id="KW-0288">FMN</keyword>
<evidence type="ECO:0000259" key="11">
    <source>
        <dbReference type="Pfam" id="PF07992"/>
    </source>
</evidence>
<gene>
    <name evidence="12" type="ORF">METZ01_LOCUS268784</name>
</gene>
<comment type="cofactor">
    <cofactor evidence="1">
        <name>FMN</name>
        <dbReference type="ChEBI" id="CHEBI:58210"/>
    </cofactor>
</comment>
<evidence type="ECO:0000256" key="3">
    <source>
        <dbReference type="ARBA" id="ARBA00011048"/>
    </source>
</evidence>
<keyword evidence="9" id="KW-0411">Iron-sulfur</keyword>
<evidence type="ECO:0008006" key="13">
    <source>
        <dbReference type="Google" id="ProtNLM"/>
    </source>
</evidence>
<feature type="non-terminal residue" evidence="12">
    <location>
        <position position="1"/>
    </location>
</feature>
<evidence type="ECO:0000256" key="7">
    <source>
        <dbReference type="ARBA" id="ARBA00023002"/>
    </source>
</evidence>
<dbReference type="Pfam" id="PF00724">
    <property type="entry name" value="Oxidored_FMN"/>
    <property type="match status" value="1"/>
</dbReference>
<feature type="non-terminal residue" evidence="12">
    <location>
        <position position="432"/>
    </location>
</feature>
<dbReference type="Gene3D" id="3.40.50.720">
    <property type="entry name" value="NAD(P)-binding Rossmann-like Domain"/>
    <property type="match status" value="1"/>
</dbReference>
<reference evidence="12" key="1">
    <citation type="submission" date="2018-05" db="EMBL/GenBank/DDBJ databases">
        <authorList>
            <person name="Lanie J.A."/>
            <person name="Ng W.-L."/>
            <person name="Kazmierczak K.M."/>
            <person name="Andrzejewski T.M."/>
            <person name="Davidsen T.M."/>
            <person name="Wayne K.J."/>
            <person name="Tettelin H."/>
            <person name="Glass J.I."/>
            <person name="Rusch D."/>
            <person name="Podicherti R."/>
            <person name="Tsui H.-C.T."/>
            <person name="Winkler M.E."/>
        </authorList>
    </citation>
    <scope>NUCLEOTIDE SEQUENCE</scope>
</reference>
<protein>
    <recommendedName>
        <fullName evidence="13">NADH:flavin oxidoreductase/NADH oxidase N-terminal domain-containing protein</fullName>
    </recommendedName>
</protein>
<evidence type="ECO:0000313" key="12">
    <source>
        <dbReference type="EMBL" id="SVC15930.1"/>
    </source>
</evidence>
<dbReference type="Gene3D" id="3.50.50.60">
    <property type="entry name" value="FAD/NAD(P)-binding domain"/>
    <property type="match status" value="1"/>
</dbReference>
<dbReference type="SUPFAM" id="SSF51395">
    <property type="entry name" value="FMN-linked oxidoreductases"/>
    <property type="match status" value="1"/>
</dbReference>
<dbReference type="InterPro" id="IPR051793">
    <property type="entry name" value="NADH:flavin_oxidoreductase"/>
</dbReference>
<evidence type="ECO:0000256" key="2">
    <source>
        <dbReference type="ARBA" id="ARBA00001966"/>
    </source>
</evidence>
<dbReference type="PANTHER" id="PTHR42917">
    <property type="entry name" value="2,4-DIENOYL-COA REDUCTASE"/>
    <property type="match status" value="1"/>
</dbReference>
<evidence type="ECO:0000256" key="8">
    <source>
        <dbReference type="ARBA" id="ARBA00023004"/>
    </source>
</evidence>
<dbReference type="SUPFAM" id="SSF51905">
    <property type="entry name" value="FAD/NAD(P)-binding domain"/>
    <property type="match status" value="1"/>
</dbReference>
<proteinExistence type="inferred from homology"/>
<dbReference type="GO" id="GO:0051536">
    <property type="term" value="F:iron-sulfur cluster binding"/>
    <property type="evidence" value="ECO:0007669"/>
    <property type="project" value="UniProtKB-KW"/>
</dbReference>
<dbReference type="InterPro" id="IPR013785">
    <property type="entry name" value="Aldolase_TIM"/>
</dbReference>
<keyword evidence="4" id="KW-0285">Flavoprotein</keyword>
<evidence type="ECO:0000256" key="6">
    <source>
        <dbReference type="ARBA" id="ARBA00022723"/>
    </source>
</evidence>
<evidence type="ECO:0000256" key="9">
    <source>
        <dbReference type="ARBA" id="ARBA00023014"/>
    </source>
</evidence>
<dbReference type="Gene3D" id="3.20.20.70">
    <property type="entry name" value="Aldolase class I"/>
    <property type="match status" value="1"/>
</dbReference>
<keyword evidence="7" id="KW-0560">Oxidoreductase</keyword>
<feature type="domain" description="FAD/NAD(P)-binding" evidence="11">
    <location>
        <begin position="219"/>
        <end position="432"/>
    </location>
</feature>
<accession>A0A382JUX5</accession>
<dbReference type="GO" id="GO:0016491">
    <property type="term" value="F:oxidoreductase activity"/>
    <property type="evidence" value="ECO:0007669"/>
    <property type="project" value="UniProtKB-KW"/>
</dbReference>
<dbReference type="GO" id="GO:0010181">
    <property type="term" value="F:FMN binding"/>
    <property type="evidence" value="ECO:0007669"/>
    <property type="project" value="InterPro"/>
</dbReference>
<name>A0A382JUX5_9ZZZZ</name>
<dbReference type="InterPro" id="IPR001155">
    <property type="entry name" value="OxRdtase_FMN_N"/>
</dbReference>
<dbReference type="InterPro" id="IPR036188">
    <property type="entry name" value="FAD/NAD-bd_sf"/>
</dbReference>
<sequence>DDQLPDQFWSPETNRRNDRYGGSFENRLRFSMEVLENIRSLVGRDFIVGARVSGDDRPGGALSHGDLLEIIRHLDQTNWLDYFTVTGGTISTYRSRAWNIPSAYYEPGTFVDLAGRIKAAVKTPIIVTGRIVTPEHAEEILKRGAADLIGMTRALIADPDLPAKASNGRSGDIRVCMGSNEGCIDRLYFGLPVSCVQNPVVGREQQWLNLELATTPQYIVVIGGGPAGLETARVAAARGHRVTLLERGNTLGGAIRIAARAAGWENYLQSVTWLENQIRDLKVDIRLETDATVDDVLSLEPDAIVVATGARQRRPDLPGVDLEHVFTVVETLSGQARVTGRCVVLDETGYTPGPKTADTLAQQGHEIEIVTRQYALGDDIGTTVRAVIHERLLRAGVVITALHTPIEITQSAVLLRHVLTDEIRDIRADTVI</sequence>
<evidence type="ECO:0000256" key="5">
    <source>
        <dbReference type="ARBA" id="ARBA00022643"/>
    </source>
</evidence>
<evidence type="ECO:0000259" key="10">
    <source>
        <dbReference type="Pfam" id="PF00724"/>
    </source>
</evidence>
<dbReference type="AlphaFoldDB" id="A0A382JUX5"/>
<dbReference type="GO" id="GO:0046872">
    <property type="term" value="F:metal ion binding"/>
    <property type="evidence" value="ECO:0007669"/>
    <property type="project" value="UniProtKB-KW"/>
</dbReference>
<evidence type="ECO:0000256" key="4">
    <source>
        <dbReference type="ARBA" id="ARBA00022630"/>
    </source>
</evidence>